<dbReference type="SUPFAM" id="SSF54060">
    <property type="entry name" value="His-Me finger endonucleases"/>
    <property type="match status" value="1"/>
</dbReference>
<dbReference type="GO" id="GO:0006950">
    <property type="term" value="P:response to stress"/>
    <property type="evidence" value="ECO:0007669"/>
    <property type="project" value="TreeGrafter"/>
</dbReference>
<keyword evidence="8" id="KW-0540">Nuclease</keyword>
<keyword evidence="8" id="KW-0255">Endonuclease</keyword>
<dbReference type="SUPFAM" id="SSF54171">
    <property type="entry name" value="DNA-binding domain"/>
    <property type="match status" value="1"/>
</dbReference>
<evidence type="ECO:0000256" key="6">
    <source>
        <dbReference type="SAM" id="MobiDB-lite"/>
    </source>
</evidence>
<evidence type="ECO:0000256" key="2">
    <source>
        <dbReference type="ARBA" id="ARBA00023016"/>
    </source>
</evidence>
<dbReference type="Gene3D" id="3.30.730.10">
    <property type="entry name" value="AP2/ERF domain"/>
    <property type="match status" value="1"/>
</dbReference>
<organism evidence="8">
    <name type="scientific">Proteus mirabilis</name>
    <dbReference type="NCBI Taxonomy" id="584"/>
    <lineage>
        <taxon>Bacteria</taxon>
        <taxon>Pseudomonadati</taxon>
        <taxon>Pseudomonadota</taxon>
        <taxon>Gammaproteobacteria</taxon>
        <taxon>Enterobacterales</taxon>
        <taxon>Morganellaceae</taxon>
        <taxon>Proteus</taxon>
    </lineage>
</organism>
<name>A0A7D6A632_PROMI</name>
<evidence type="ECO:0000259" key="7">
    <source>
        <dbReference type="PROSITE" id="PS51032"/>
    </source>
</evidence>
<dbReference type="SMART" id="SM00380">
    <property type="entry name" value="AP2"/>
    <property type="match status" value="1"/>
</dbReference>
<dbReference type="InterPro" id="IPR036955">
    <property type="entry name" value="AP2/ERF_dom_sf"/>
</dbReference>
<evidence type="ECO:0000256" key="1">
    <source>
        <dbReference type="ARBA" id="ARBA00023015"/>
    </source>
</evidence>
<keyword evidence="2" id="KW-0346">Stress response</keyword>
<dbReference type="RefSeq" id="WP_166465078.1">
    <property type="nucleotide sequence ID" value="NZ_CP017082.1"/>
</dbReference>
<dbReference type="InterPro" id="IPR044925">
    <property type="entry name" value="His-Me_finger_sf"/>
</dbReference>
<keyword evidence="4" id="KW-0010">Activator</keyword>
<dbReference type="PANTHER" id="PTHR31241">
    <property type="entry name" value="DEHYDRATION-RESPONSIVE ELEMENT-BINDING PROTEIN 2C"/>
    <property type="match status" value="1"/>
</dbReference>
<proteinExistence type="predicted"/>
<reference evidence="8" key="1">
    <citation type="submission" date="2020-07" db="EMBL/GenBank/DDBJ databases">
        <title>Hypervirulent multi-drug resistant Proteus mirabilis strain with mosaic plasmid.</title>
        <authorList>
            <person name="Shelenkov A."/>
            <person name="Mikhaylova Y.V."/>
            <person name="Yanushevich Y.G."/>
            <person name="Petrova L."/>
            <person name="Fomina V."/>
            <person name="Zamyatin M."/>
            <person name="Shagin D."/>
        </authorList>
    </citation>
    <scope>NUCLEOTIDE SEQUENCE</scope>
    <source>
        <strain evidence="8">CriePir89</strain>
    </source>
</reference>
<keyword evidence="3" id="KW-0238">DNA-binding</keyword>
<protein>
    <submittedName>
        <fullName evidence="8">HNH endonuclease</fullName>
    </submittedName>
</protein>
<keyword evidence="1" id="KW-0805">Transcription regulation</keyword>
<dbReference type="GO" id="GO:0000976">
    <property type="term" value="F:transcription cis-regulatory region binding"/>
    <property type="evidence" value="ECO:0007669"/>
    <property type="project" value="TreeGrafter"/>
</dbReference>
<dbReference type="PANTHER" id="PTHR31241:SF62">
    <property type="entry name" value="DEHYDRATION-RESPONSIVE ELEMENT-BINDING PROTEIN 2D"/>
    <property type="match status" value="1"/>
</dbReference>
<dbReference type="GO" id="GO:0004519">
    <property type="term" value="F:endonuclease activity"/>
    <property type="evidence" value="ECO:0007669"/>
    <property type="project" value="UniProtKB-KW"/>
</dbReference>
<dbReference type="Pfam" id="PF13392">
    <property type="entry name" value="HNH_3"/>
    <property type="match status" value="1"/>
</dbReference>
<evidence type="ECO:0000256" key="3">
    <source>
        <dbReference type="ARBA" id="ARBA00023125"/>
    </source>
</evidence>
<keyword evidence="5" id="KW-0804">Transcription</keyword>
<dbReference type="AlphaFoldDB" id="A0A7D6A632"/>
<dbReference type="GO" id="GO:0045893">
    <property type="term" value="P:positive regulation of DNA-templated transcription"/>
    <property type="evidence" value="ECO:0007669"/>
    <property type="project" value="TreeGrafter"/>
</dbReference>
<keyword evidence="8" id="KW-0378">Hydrolase</keyword>
<gene>
    <name evidence="8" type="ORF">HZ283_14750</name>
</gene>
<accession>A0A7D6A632</accession>
<evidence type="ECO:0000313" key="8">
    <source>
        <dbReference type="EMBL" id="QLJ18296.1"/>
    </source>
</evidence>
<sequence>MRFSDKYVKSNFKGICYDSEKGCLVKEKTGEPLSCFIDHRGYRRVNVSMVGQAIEHRAIWAVVHGNCPNMHIDHIDGDKLNNRIENLRICTHNQNQHNQGIRANNKSGYKGVSWMKSVRKWQAQICCNSKVTHLGLYANKIEAAKAYDEAAKQLHGEFAWLNFPEKSAPDTRKTLKLKKQPSSEFGVTAR</sequence>
<dbReference type="GO" id="GO:0003700">
    <property type="term" value="F:DNA-binding transcription factor activity"/>
    <property type="evidence" value="ECO:0007669"/>
    <property type="project" value="InterPro"/>
</dbReference>
<dbReference type="InterPro" id="IPR003615">
    <property type="entry name" value="HNH_nuc"/>
</dbReference>
<evidence type="ECO:0000256" key="5">
    <source>
        <dbReference type="ARBA" id="ARBA00023163"/>
    </source>
</evidence>
<dbReference type="InterPro" id="IPR001471">
    <property type="entry name" value="AP2/ERF_dom"/>
</dbReference>
<dbReference type="Gene3D" id="3.90.75.20">
    <property type="match status" value="1"/>
</dbReference>
<evidence type="ECO:0000256" key="4">
    <source>
        <dbReference type="ARBA" id="ARBA00023159"/>
    </source>
</evidence>
<dbReference type="InterPro" id="IPR016177">
    <property type="entry name" value="DNA-bd_dom_sf"/>
</dbReference>
<dbReference type="PROSITE" id="PS51032">
    <property type="entry name" value="AP2_ERF"/>
    <property type="match status" value="1"/>
</dbReference>
<feature type="region of interest" description="Disordered" evidence="6">
    <location>
        <begin position="170"/>
        <end position="190"/>
    </location>
</feature>
<dbReference type="EMBL" id="CP059056">
    <property type="protein sequence ID" value="QLJ18296.1"/>
    <property type="molecule type" value="Genomic_DNA"/>
</dbReference>
<feature type="domain" description="AP2/ERF" evidence="7">
    <location>
        <begin position="108"/>
        <end position="164"/>
    </location>
</feature>
<feature type="compositionally biased region" description="Polar residues" evidence="6">
    <location>
        <begin position="180"/>
        <end position="190"/>
    </location>
</feature>